<organism evidence="4 5">
    <name type="scientific">Candidatus Chloroploca mongolica</name>
    <dbReference type="NCBI Taxonomy" id="2528176"/>
    <lineage>
        <taxon>Bacteria</taxon>
        <taxon>Bacillati</taxon>
        <taxon>Chloroflexota</taxon>
        <taxon>Chloroflexia</taxon>
        <taxon>Chloroflexales</taxon>
        <taxon>Chloroflexineae</taxon>
        <taxon>Oscillochloridaceae</taxon>
        <taxon>Candidatus Chloroploca</taxon>
    </lineage>
</organism>
<dbReference type="Proteomes" id="UP001193081">
    <property type="component" value="Unassembled WGS sequence"/>
</dbReference>
<sequence>MTTHIYSLALAINATLDMHNLNNEGNEGNQLQTRMVDIVGADGNLYNVNAISGDMLKHIQAEHLFNLARQRNLPLCAGCKLFNPNRINADQDFITRTKGKTDVETLDELLRLCAMDDLEGILITEGGRSIPRKSVVEFGWAVGIPDITREGHNQSFFHVKYATERSEGKRKEEAATRVQKGTGGDEGKTGGANLGQAIFHRPASSGKYAIVCHLEIGRIGYNDIAQRYAISEEERAERTRALLESVLHTFVQLNGAMRSAQLPHLVALEGALAYSTMLLPAPLISPITDDYRDQMSRVARAVGGEQGIVVENFDSLGHLAEQIQSLAQSARPYALEPA</sequence>
<gene>
    <name evidence="4" type="ORF">EYB53_016605</name>
</gene>
<accession>A0ABS4DD13</accession>
<evidence type="ECO:0000256" key="1">
    <source>
        <dbReference type="ARBA" id="ARBA00023118"/>
    </source>
</evidence>
<dbReference type="Pfam" id="PF01905">
    <property type="entry name" value="DevR"/>
    <property type="match status" value="1"/>
</dbReference>
<feature type="region of interest" description="Disordered" evidence="3">
    <location>
        <begin position="168"/>
        <end position="191"/>
    </location>
</feature>
<name>A0ABS4DD13_9CHLR</name>
<evidence type="ECO:0000313" key="5">
    <source>
        <dbReference type="Proteomes" id="UP001193081"/>
    </source>
</evidence>
<dbReference type="InterPro" id="IPR052681">
    <property type="entry name" value="CRISPR-Cas7/Cst2/DevR"/>
</dbReference>
<comment type="caution">
    <text evidence="4">The sequence shown here is derived from an EMBL/GenBank/DDBJ whole genome shotgun (WGS) entry which is preliminary data.</text>
</comment>
<keyword evidence="1" id="KW-0051">Antiviral defense</keyword>
<comment type="function">
    <text evidence="2">CRISPR (clustered regularly interspaced short palindromic repeat) is an adaptive immune system that provides protection against mobile genetic elements (viruses, transposable elements and conjugative plasmids). CRISPR clusters contain spacers, sequences complementary to antecedent mobile elements, and target invading nucleic acids. CRISPR clusters are transcribed and processed into CRISPR RNA (crRNA).</text>
</comment>
<keyword evidence="5" id="KW-1185">Reference proteome</keyword>
<dbReference type="PANTHER" id="PTHR37459:SF1">
    <property type="entry name" value="CRISPR-ASSOCIATED PROTEIN CAS7_CST2_DEVR"/>
    <property type="match status" value="1"/>
</dbReference>
<dbReference type="RefSeq" id="WP_135479540.1">
    <property type="nucleotide sequence ID" value="NZ_SIJK02000032.1"/>
</dbReference>
<dbReference type="NCBIfam" id="TIGR01875">
    <property type="entry name" value="cas_MJ0381"/>
    <property type="match status" value="1"/>
</dbReference>
<proteinExistence type="predicted"/>
<protein>
    <submittedName>
        <fullName evidence="4">DevR family CRISPR-associated autoregulator</fullName>
    </submittedName>
</protein>
<dbReference type="PANTHER" id="PTHR37459">
    <property type="match status" value="1"/>
</dbReference>
<evidence type="ECO:0000256" key="3">
    <source>
        <dbReference type="SAM" id="MobiDB-lite"/>
    </source>
</evidence>
<dbReference type="EMBL" id="SIJK02000032">
    <property type="protein sequence ID" value="MBP1467335.1"/>
    <property type="molecule type" value="Genomic_DNA"/>
</dbReference>
<reference evidence="4 5" key="1">
    <citation type="submission" date="2021-03" db="EMBL/GenBank/DDBJ databases">
        <authorList>
            <person name="Grouzdev D.S."/>
        </authorList>
    </citation>
    <scope>NUCLEOTIDE SEQUENCE [LARGE SCALE GENOMIC DNA]</scope>
    <source>
        <strain evidence="4 5">M50-1</strain>
    </source>
</reference>
<evidence type="ECO:0000313" key="4">
    <source>
        <dbReference type="EMBL" id="MBP1467335.1"/>
    </source>
</evidence>
<dbReference type="InterPro" id="IPR010154">
    <property type="entry name" value="CRISPR-assoc_Cas7/Cst2/DevR"/>
</dbReference>
<evidence type="ECO:0000256" key="2">
    <source>
        <dbReference type="ARBA" id="ARBA00025626"/>
    </source>
</evidence>